<protein>
    <submittedName>
        <fullName evidence="1">Uncharacterized protein</fullName>
    </submittedName>
</protein>
<gene>
    <name evidence="1" type="ORF">I2501_16120</name>
</gene>
<dbReference type="EMBL" id="JADPRT010000006">
    <property type="protein sequence ID" value="MBF9069551.1"/>
    <property type="molecule type" value="Genomic_DNA"/>
</dbReference>
<accession>A0A931B3G5</accession>
<dbReference type="Proteomes" id="UP000657385">
    <property type="component" value="Unassembled WGS sequence"/>
</dbReference>
<sequence length="251" mass="26889">MSEDLSELIGTPWYWEWVPTGLPGEPEAEVWTEHLTGLFDDWTAEGVAAARAGWPEDAEAEFPFDPAEVGRDTARWLRERAEQLPEWSRLAWGAAFVAGRARWAPVPVVVEFRAPEAEDPNYLMDVVGARGLEIDAREPAVDYVTTPSGDGVRVFALCRSTEGAAYARLDAALRLDVPSRDDMPGVSADVVLSTCVFEMGLMALIGPGVEQLMQQIAADCDPADGGRARLGLVAAAGGAAAGGTDSGEEQE</sequence>
<organism evidence="1 2">
    <name type="scientific">Streptacidiphilus fuscans</name>
    <dbReference type="NCBI Taxonomy" id="2789292"/>
    <lineage>
        <taxon>Bacteria</taxon>
        <taxon>Bacillati</taxon>
        <taxon>Actinomycetota</taxon>
        <taxon>Actinomycetes</taxon>
        <taxon>Kitasatosporales</taxon>
        <taxon>Streptomycetaceae</taxon>
        <taxon>Streptacidiphilus</taxon>
    </lineage>
</organism>
<evidence type="ECO:0000313" key="1">
    <source>
        <dbReference type="EMBL" id="MBF9069551.1"/>
    </source>
</evidence>
<keyword evidence="2" id="KW-1185">Reference proteome</keyword>
<reference evidence="1" key="1">
    <citation type="submission" date="2020-11" db="EMBL/GenBank/DDBJ databases">
        <title>Isolation and identification of active actinomycetes.</title>
        <authorList>
            <person name="Yu B."/>
        </authorList>
    </citation>
    <scope>NUCLEOTIDE SEQUENCE</scope>
    <source>
        <strain evidence="1">NEAU-YB345</strain>
    </source>
</reference>
<comment type="caution">
    <text evidence="1">The sequence shown here is derived from an EMBL/GenBank/DDBJ whole genome shotgun (WGS) entry which is preliminary data.</text>
</comment>
<name>A0A931B3G5_9ACTN</name>
<dbReference type="RefSeq" id="WP_196194738.1">
    <property type="nucleotide sequence ID" value="NZ_JADPRT010000006.1"/>
</dbReference>
<proteinExistence type="predicted"/>
<evidence type="ECO:0000313" key="2">
    <source>
        <dbReference type="Proteomes" id="UP000657385"/>
    </source>
</evidence>
<dbReference type="AlphaFoldDB" id="A0A931B3G5"/>